<organism evidence="4 5">
    <name type="scientific">Halopseudomonas xinjiangensis</name>
    <dbReference type="NCBI Taxonomy" id="487184"/>
    <lineage>
        <taxon>Bacteria</taxon>
        <taxon>Pseudomonadati</taxon>
        <taxon>Pseudomonadota</taxon>
        <taxon>Gammaproteobacteria</taxon>
        <taxon>Pseudomonadales</taxon>
        <taxon>Pseudomonadaceae</taxon>
        <taxon>Halopseudomonas</taxon>
    </lineage>
</organism>
<dbReference type="InterPro" id="IPR008978">
    <property type="entry name" value="HSP20-like_chaperone"/>
</dbReference>
<evidence type="ECO:0000313" key="4">
    <source>
        <dbReference type="EMBL" id="SDS07455.1"/>
    </source>
</evidence>
<dbReference type="PANTHER" id="PTHR11527">
    <property type="entry name" value="HEAT-SHOCK PROTEIN 20 FAMILY MEMBER"/>
    <property type="match status" value="1"/>
</dbReference>
<keyword evidence="4" id="KW-0346">Stress response</keyword>
<reference evidence="5" key="1">
    <citation type="submission" date="2016-10" db="EMBL/GenBank/DDBJ databases">
        <authorList>
            <person name="Varghese N."/>
            <person name="Submissions S."/>
        </authorList>
    </citation>
    <scope>NUCLEOTIDE SEQUENCE [LARGE SCALE GENOMIC DNA]</scope>
    <source>
        <strain evidence="5">NRRL B-51270</strain>
    </source>
</reference>
<dbReference type="EMBL" id="LT629736">
    <property type="protein sequence ID" value="SDS07455.1"/>
    <property type="molecule type" value="Genomic_DNA"/>
</dbReference>
<evidence type="ECO:0000259" key="3">
    <source>
        <dbReference type="PROSITE" id="PS01031"/>
    </source>
</evidence>
<dbReference type="PROSITE" id="PS01031">
    <property type="entry name" value="SHSP"/>
    <property type="match status" value="1"/>
</dbReference>
<gene>
    <name evidence="4" type="ORF">SAMN05216421_0859</name>
</gene>
<evidence type="ECO:0000256" key="2">
    <source>
        <dbReference type="RuleBase" id="RU003616"/>
    </source>
</evidence>
<feature type="domain" description="SHSP" evidence="3">
    <location>
        <begin position="63"/>
        <end position="177"/>
    </location>
</feature>
<dbReference type="Gene3D" id="2.60.40.790">
    <property type="match status" value="1"/>
</dbReference>
<sequence length="177" mass="19859">MSNNVKQLVTQGNATENKRDIAAPRLDTVSGLRRQVDSLFDEFFRDPILSLARAQEPGAYWRSESGPGSLAVDVIETDKSYEIIADLPGLTEKDVEVTLSHGNLIIQGEKKLERDETKQTYHLSERWQGSFKRVFRLPKGVDAERIEASFSKSVMTISLPKTPESIKPEKVIKIKAS</sequence>
<dbReference type="RefSeq" id="WP_093391993.1">
    <property type="nucleotide sequence ID" value="NZ_LT629736.1"/>
</dbReference>
<dbReference type="STRING" id="487184.SAMN05216421_0859"/>
<protein>
    <submittedName>
        <fullName evidence="4">Heat shock protein Hsp20</fullName>
    </submittedName>
</protein>
<dbReference type="Proteomes" id="UP000243207">
    <property type="component" value="Chromosome I"/>
</dbReference>
<dbReference type="InterPro" id="IPR031107">
    <property type="entry name" value="Small_HSP"/>
</dbReference>
<keyword evidence="5" id="KW-1185">Reference proteome</keyword>
<evidence type="ECO:0000256" key="1">
    <source>
        <dbReference type="PROSITE-ProRule" id="PRU00285"/>
    </source>
</evidence>
<dbReference type="Pfam" id="PF00011">
    <property type="entry name" value="HSP20"/>
    <property type="match status" value="1"/>
</dbReference>
<comment type="similarity">
    <text evidence="1 2">Belongs to the small heat shock protein (HSP20) family.</text>
</comment>
<accession>A0A1H1P8Y7</accession>
<name>A0A1H1P8Y7_9GAMM</name>
<dbReference type="CDD" id="cd06464">
    <property type="entry name" value="ACD_sHsps-like"/>
    <property type="match status" value="1"/>
</dbReference>
<dbReference type="InterPro" id="IPR002068">
    <property type="entry name" value="A-crystallin/Hsp20_dom"/>
</dbReference>
<evidence type="ECO:0000313" key="5">
    <source>
        <dbReference type="Proteomes" id="UP000243207"/>
    </source>
</evidence>
<dbReference type="AlphaFoldDB" id="A0A1H1P8Y7"/>
<dbReference type="SUPFAM" id="SSF49764">
    <property type="entry name" value="HSP20-like chaperones"/>
    <property type="match status" value="1"/>
</dbReference>
<dbReference type="OrthoDB" id="9792695at2"/>
<proteinExistence type="inferred from homology"/>